<dbReference type="InterPro" id="IPR010131">
    <property type="entry name" value="MdtP/NodT-like"/>
</dbReference>
<keyword evidence="10" id="KW-0175">Coiled coil</keyword>
<name>A0A5E6MGN8_9BACT</name>
<dbReference type="SUPFAM" id="SSF56954">
    <property type="entry name" value="Outer membrane efflux proteins (OEP)"/>
    <property type="match status" value="1"/>
</dbReference>
<dbReference type="RefSeq" id="WP_178087001.1">
    <property type="nucleotide sequence ID" value="NZ_CABFVA020000079.1"/>
</dbReference>
<dbReference type="EMBL" id="CABFVA020000079">
    <property type="protein sequence ID" value="VVM07043.1"/>
    <property type="molecule type" value="Genomic_DNA"/>
</dbReference>
<dbReference type="PANTHER" id="PTHR30203:SF20">
    <property type="entry name" value="MULTIDRUG RESISTANCE OUTER MEMBRANE PROTEIN MDTP-RELATED"/>
    <property type="match status" value="1"/>
</dbReference>
<keyword evidence="5 9" id="KW-0732">Signal</keyword>
<dbReference type="Proteomes" id="UP000334923">
    <property type="component" value="Unassembled WGS sequence"/>
</dbReference>
<evidence type="ECO:0000256" key="4">
    <source>
        <dbReference type="ARBA" id="ARBA00022692"/>
    </source>
</evidence>
<comment type="subcellular location">
    <subcellularLocation>
        <location evidence="9">Cell membrane</location>
        <topology evidence="9">Lipid-anchor</topology>
    </subcellularLocation>
    <subcellularLocation>
        <location evidence="1">Membrane</location>
    </subcellularLocation>
</comment>
<feature type="signal peptide" evidence="9">
    <location>
        <begin position="1"/>
        <end position="17"/>
    </location>
</feature>
<evidence type="ECO:0000256" key="6">
    <source>
        <dbReference type="ARBA" id="ARBA00023136"/>
    </source>
</evidence>
<evidence type="ECO:0000256" key="9">
    <source>
        <dbReference type="RuleBase" id="RU362097"/>
    </source>
</evidence>
<keyword evidence="6 9" id="KW-0472">Membrane</keyword>
<dbReference type="AlphaFoldDB" id="A0A5E6MGN8"/>
<accession>A0A5E6MGN8</accession>
<dbReference type="PANTHER" id="PTHR30203">
    <property type="entry name" value="OUTER MEMBRANE CATION EFFLUX PROTEIN"/>
    <property type="match status" value="1"/>
</dbReference>
<proteinExistence type="inferred from homology"/>
<keyword evidence="8 9" id="KW-0449">Lipoprotein</keyword>
<evidence type="ECO:0000256" key="2">
    <source>
        <dbReference type="ARBA" id="ARBA00007613"/>
    </source>
</evidence>
<reference evidence="11 12" key="1">
    <citation type="submission" date="2019-09" db="EMBL/GenBank/DDBJ databases">
        <authorList>
            <person name="Cremers G."/>
        </authorList>
    </citation>
    <scope>NUCLEOTIDE SEQUENCE [LARGE SCALE GENOMIC DNA]</scope>
    <source>
        <strain evidence="11">4A</strain>
    </source>
</reference>
<dbReference type="Pfam" id="PF02321">
    <property type="entry name" value="OEP"/>
    <property type="match status" value="2"/>
</dbReference>
<dbReference type="InterPro" id="IPR003423">
    <property type="entry name" value="OMP_efflux"/>
</dbReference>
<evidence type="ECO:0000256" key="3">
    <source>
        <dbReference type="ARBA" id="ARBA00022452"/>
    </source>
</evidence>
<keyword evidence="3 9" id="KW-1134">Transmembrane beta strand</keyword>
<evidence type="ECO:0000256" key="1">
    <source>
        <dbReference type="ARBA" id="ARBA00004370"/>
    </source>
</evidence>
<dbReference type="Gene3D" id="1.20.1600.10">
    <property type="entry name" value="Outer membrane efflux proteins (OEP)"/>
    <property type="match status" value="1"/>
</dbReference>
<evidence type="ECO:0000256" key="7">
    <source>
        <dbReference type="ARBA" id="ARBA00023139"/>
    </source>
</evidence>
<evidence type="ECO:0000313" key="12">
    <source>
        <dbReference type="Proteomes" id="UP000334923"/>
    </source>
</evidence>
<organism evidence="11 12">
    <name type="scientific">Methylacidimicrobium tartarophylax</name>
    <dbReference type="NCBI Taxonomy" id="1041768"/>
    <lineage>
        <taxon>Bacteria</taxon>
        <taxon>Pseudomonadati</taxon>
        <taxon>Verrucomicrobiota</taxon>
        <taxon>Methylacidimicrobium</taxon>
    </lineage>
</organism>
<keyword evidence="12" id="KW-1185">Reference proteome</keyword>
<sequence length="488" mass="53713">MRRFLPFLRVAPLVSGALGLCGCATLPKDTPIAQKMPLPPMAKTLAAVKPLRATPEWTRPIWWKQLHSPDLDRLIGEALSGNPGLRAAADRIRFSWAIAAHERGRLLPSLEGRPWLLPDTLGLWQVPGSSFFGPFGGRSFAFADYAPAFFTYHVDLWGEDRSRIRAAVGEAQAAMAEFALSQLTLSTTLARRYIELVSRAEEEEIVRQMVSELEQDLALARSRHRKAGIDTLLPVYSLEQRLAAARQREKTLEREVALLRDEIAALAGKGPDWGRTIPITPASFPKRFPLPASVPLELLSHRPDVAITLWRVESAAQRVRVAKTAFYPNINLVGFAGFQTLNMATILLTPAQAFMYMVGPAITLPIFERGQLTARLVAEQEEYNVAVERYNDAVLGAARSVADALAHWKESAENLATQDAALSAADRFARLTDSRYKAGLVTRIDQIEASLASREQSLRLSSLTASHLESVVALYESLGGGYQSPATP</sequence>
<dbReference type="NCBIfam" id="TIGR01845">
    <property type="entry name" value="outer_NodT"/>
    <property type="match status" value="1"/>
</dbReference>
<evidence type="ECO:0000313" key="11">
    <source>
        <dbReference type="EMBL" id="VVM07043.1"/>
    </source>
</evidence>
<feature type="coiled-coil region" evidence="10">
    <location>
        <begin position="235"/>
        <end position="269"/>
    </location>
</feature>
<evidence type="ECO:0000256" key="5">
    <source>
        <dbReference type="ARBA" id="ARBA00022729"/>
    </source>
</evidence>
<dbReference type="Gene3D" id="2.20.200.10">
    <property type="entry name" value="Outer membrane efflux proteins (OEP)"/>
    <property type="match status" value="1"/>
</dbReference>
<comment type="similarity">
    <text evidence="2 9">Belongs to the outer membrane factor (OMF) (TC 1.B.17) family.</text>
</comment>
<dbReference type="PROSITE" id="PS51257">
    <property type="entry name" value="PROKAR_LIPOPROTEIN"/>
    <property type="match status" value="1"/>
</dbReference>
<feature type="chain" id="PRO_5023160814" evidence="9">
    <location>
        <begin position="18"/>
        <end position="488"/>
    </location>
</feature>
<dbReference type="GO" id="GO:0015562">
    <property type="term" value="F:efflux transmembrane transporter activity"/>
    <property type="evidence" value="ECO:0007669"/>
    <property type="project" value="InterPro"/>
</dbReference>
<keyword evidence="7 9" id="KW-0564">Palmitate</keyword>
<evidence type="ECO:0000256" key="8">
    <source>
        <dbReference type="ARBA" id="ARBA00023288"/>
    </source>
</evidence>
<keyword evidence="4 9" id="KW-0812">Transmembrane</keyword>
<gene>
    <name evidence="11" type="primary">oprM</name>
    <name evidence="11" type="ORF">MAMT_01520</name>
</gene>
<dbReference type="GO" id="GO:0005886">
    <property type="term" value="C:plasma membrane"/>
    <property type="evidence" value="ECO:0007669"/>
    <property type="project" value="UniProtKB-SubCell"/>
</dbReference>
<protein>
    <submittedName>
        <fullName evidence="11">Outer membrane protein OprM</fullName>
    </submittedName>
</protein>
<evidence type="ECO:0000256" key="10">
    <source>
        <dbReference type="SAM" id="Coils"/>
    </source>
</evidence>